<reference evidence="2 3" key="1">
    <citation type="submission" date="2023-06" db="EMBL/GenBank/DDBJ databases">
        <title>Pelomonas sp. PFR6 16S ribosomal RNA gene Genome sequencing and assembly.</title>
        <authorList>
            <person name="Woo H."/>
        </authorList>
    </citation>
    <scope>NUCLEOTIDE SEQUENCE [LARGE SCALE GENOMIC DNA]</scope>
    <source>
        <strain evidence="2 3">PFR6</strain>
    </source>
</reference>
<name>A0ABT8DQY2_9BURK</name>
<feature type="transmembrane region" description="Helical" evidence="1">
    <location>
        <begin position="69"/>
        <end position="93"/>
    </location>
</feature>
<evidence type="ECO:0000313" key="2">
    <source>
        <dbReference type="EMBL" id="MDN3920742.1"/>
    </source>
</evidence>
<keyword evidence="1" id="KW-0812">Transmembrane</keyword>
<dbReference type="Proteomes" id="UP001228044">
    <property type="component" value="Unassembled WGS sequence"/>
</dbReference>
<evidence type="ECO:0000256" key="1">
    <source>
        <dbReference type="SAM" id="Phobius"/>
    </source>
</evidence>
<keyword evidence="3" id="KW-1185">Reference proteome</keyword>
<dbReference type="InterPro" id="IPR021354">
    <property type="entry name" value="DUF2975"/>
</dbReference>
<dbReference type="Pfam" id="PF11188">
    <property type="entry name" value="DUF2975"/>
    <property type="match status" value="1"/>
</dbReference>
<dbReference type="EMBL" id="JAUHHC010000003">
    <property type="protein sequence ID" value="MDN3920742.1"/>
    <property type="molecule type" value="Genomic_DNA"/>
</dbReference>
<keyword evidence="1" id="KW-0472">Membrane</keyword>
<gene>
    <name evidence="2" type="ORF">QWJ38_10665</name>
</gene>
<feature type="transmembrane region" description="Helical" evidence="1">
    <location>
        <begin position="113"/>
        <end position="133"/>
    </location>
</feature>
<sequence>MSSSNPLIDPAGLQRIRRLAWLVRLLSLVGVAGVLLLPLLFWSQPDWVASVARREWGLTTLQLDGGARLGGLAATALPAGCALAAIWQIWRLFGCYGRGELLAPRPARHLHRLGLALVALAFAMPVAHTLNVLALTLGNPPGQRMLTFGLSSMHYLSLLFGLMLLALAAVMQEAARVADENAEFI</sequence>
<feature type="transmembrane region" description="Helical" evidence="1">
    <location>
        <begin position="153"/>
        <end position="171"/>
    </location>
</feature>
<evidence type="ECO:0000313" key="3">
    <source>
        <dbReference type="Proteomes" id="UP001228044"/>
    </source>
</evidence>
<feature type="transmembrane region" description="Helical" evidence="1">
    <location>
        <begin position="21"/>
        <end position="42"/>
    </location>
</feature>
<dbReference type="RefSeq" id="WP_290359066.1">
    <property type="nucleotide sequence ID" value="NZ_JAUHHC010000003.1"/>
</dbReference>
<organism evidence="2 3">
    <name type="scientific">Roseateles violae</name>
    <dbReference type="NCBI Taxonomy" id="3058042"/>
    <lineage>
        <taxon>Bacteria</taxon>
        <taxon>Pseudomonadati</taxon>
        <taxon>Pseudomonadota</taxon>
        <taxon>Betaproteobacteria</taxon>
        <taxon>Burkholderiales</taxon>
        <taxon>Sphaerotilaceae</taxon>
        <taxon>Roseateles</taxon>
    </lineage>
</organism>
<proteinExistence type="predicted"/>
<comment type="caution">
    <text evidence="2">The sequence shown here is derived from an EMBL/GenBank/DDBJ whole genome shotgun (WGS) entry which is preliminary data.</text>
</comment>
<protein>
    <submittedName>
        <fullName evidence="2">DUF2975 domain-containing protein</fullName>
    </submittedName>
</protein>
<keyword evidence="1" id="KW-1133">Transmembrane helix</keyword>
<accession>A0ABT8DQY2</accession>